<proteinExistence type="predicted"/>
<evidence type="ECO:0000313" key="1">
    <source>
        <dbReference type="EMBL" id="AEP28364.1"/>
    </source>
</evidence>
<dbReference type="HOGENOM" id="CLU_3270686_0_0_6"/>
<keyword evidence="2" id="KW-1185">Reference proteome</keyword>
<organism evidence="1 2">
    <name type="scientific">Glaciecola nitratireducens (strain JCM 12485 / KCTC 12276 / FR1064)</name>
    <dbReference type="NCBI Taxonomy" id="1085623"/>
    <lineage>
        <taxon>Bacteria</taxon>
        <taxon>Pseudomonadati</taxon>
        <taxon>Pseudomonadota</taxon>
        <taxon>Gammaproteobacteria</taxon>
        <taxon>Alteromonadales</taxon>
        <taxon>Alteromonadaceae</taxon>
        <taxon>Brumicola</taxon>
    </lineage>
</organism>
<accession>G4QF20</accession>
<protein>
    <submittedName>
        <fullName evidence="1">Uncharacterized protein</fullName>
    </submittedName>
</protein>
<reference evidence="1 2" key="1">
    <citation type="journal article" date="2011" name="J. Bacteriol.">
        <title>Complete genome sequence of seawater bacterium Glaciecola nitratireducens FR1064T.</title>
        <authorList>
            <person name="Bian F."/>
            <person name="Qin Q.L."/>
            <person name="Xie B.B."/>
            <person name="Shu Y.L."/>
            <person name="Zhang X.Y."/>
            <person name="Yu Y."/>
            <person name="Chen B."/>
            <person name="Chen X.L."/>
            <person name="Zhou B.C."/>
            <person name="Zhang Y.Z."/>
        </authorList>
    </citation>
    <scope>NUCLEOTIDE SEQUENCE [LARGE SCALE GENOMIC DNA]</scope>
    <source>
        <strain evidence="2">JCM 12485 / KCTC 12276 / FR1064</strain>
    </source>
</reference>
<name>G4QF20_GLANF</name>
<dbReference type="Proteomes" id="UP000009282">
    <property type="component" value="Chromosome"/>
</dbReference>
<evidence type="ECO:0000313" key="2">
    <source>
        <dbReference type="Proteomes" id="UP000009282"/>
    </source>
</evidence>
<dbReference type="STRING" id="1085623.GNIT_0210"/>
<dbReference type="KEGG" id="gni:GNIT_0210"/>
<sequence length="41" mass="4644">MKDAECHEIIDTLFISSGEASNDCKVDIRYECEPLKLNKQG</sequence>
<dbReference type="AlphaFoldDB" id="G4QF20"/>
<dbReference type="EMBL" id="CP003060">
    <property type="protein sequence ID" value="AEP28364.1"/>
    <property type="molecule type" value="Genomic_DNA"/>
</dbReference>
<gene>
    <name evidence="1" type="ordered locus">GNIT_0210</name>
</gene>